<dbReference type="InterPro" id="IPR016193">
    <property type="entry name" value="Cytidine_deaminase-like"/>
</dbReference>
<gene>
    <name evidence="15" type="ORF">SAMN02910429_00116</name>
</gene>
<dbReference type="GO" id="GO:0008835">
    <property type="term" value="F:diaminohydroxyphosphoribosylaminopyrimidine deaminase activity"/>
    <property type="evidence" value="ECO:0007669"/>
    <property type="project" value="UniProtKB-EC"/>
</dbReference>
<dbReference type="RefSeq" id="WP_074730284.1">
    <property type="nucleotide sequence ID" value="NZ_FOGW01000004.1"/>
</dbReference>
<sequence length="449" mass="50622">MNENDDFFMRKAIELAKKGIGKVNPNPLVGAVIVKESQILAEGYHKKYGDLHAERDAFQNFFNTKCEESGEKNKNSEGKLKEKSRQELKDELKGATLYVTLTPCCHFGKQPPCTDAIIENKIARVVIGSRDPNPLVGEKSIKILENAGIEVKRDCLKSECDSLNEVFFKFIQNKTPYVVMKYAMTADGKIATKTNESKWISGEKSIEFVHFLRNKYMGIMVGINTVLLDNPMLNCRLKFEPEKTNEDEEAKEVNNPKKYDVRQPVRIICDSKLRIPMDSNIVKTANKYQTIIATAFTEVPDGEIVDSYKVLPDIIADKIKQLQKKSVVIINACARESKVEMIDDETKEKDTRKYEKRVDLVKLMRFLGKMKIDGILLEGGATLNENALKSNIVDEVFCIVAPKIFGGKAKSPVDGDGISKIKDAYKMSVKDVKLLNNDVVIRYTVASEE</sequence>
<evidence type="ECO:0000256" key="9">
    <source>
        <dbReference type="ARBA" id="ARBA00022857"/>
    </source>
</evidence>
<dbReference type="CDD" id="cd01284">
    <property type="entry name" value="Riboflavin_deaminase-reductase"/>
    <property type="match status" value="1"/>
</dbReference>
<name>A0A1H9P6Q4_9FIRM</name>
<comment type="similarity">
    <text evidence="5">In the C-terminal section; belongs to the HTP reductase family.</text>
</comment>
<evidence type="ECO:0000256" key="10">
    <source>
        <dbReference type="ARBA" id="ARBA00023002"/>
    </source>
</evidence>
<keyword evidence="10" id="KW-0560">Oxidoreductase</keyword>
<evidence type="ECO:0000256" key="4">
    <source>
        <dbReference type="ARBA" id="ARBA00005259"/>
    </source>
</evidence>
<comment type="catalytic activity">
    <reaction evidence="12">
        <text>5-amino-6-(5-phospho-D-ribitylamino)uracil + NADP(+) = 5-amino-6-(5-phospho-D-ribosylamino)uracil + NADPH + H(+)</text>
        <dbReference type="Rhea" id="RHEA:17845"/>
        <dbReference type="ChEBI" id="CHEBI:15378"/>
        <dbReference type="ChEBI" id="CHEBI:57783"/>
        <dbReference type="ChEBI" id="CHEBI:58349"/>
        <dbReference type="ChEBI" id="CHEBI:58421"/>
        <dbReference type="ChEBI" id="CHEBI:58453"/>
        <dbReference type="EC" id="1.1.1.193"/>
    </reaction>
</comment>
<dbReference type="EC" id="3.5.4.26" evidence="6"/>
<comment type="pathway">
    <text evidence="2">Cofactor biosynthesis; riboflavin biosynthesis; 5-amino-6-(D-ribitylamino)uracil from GTP: step 2/4.</text>
</comment>
<comment type="function">
    <text evidence="1">Converts 2,5-diamino-6-(ribosylamino)-4(3h)-pyrimidinone 5'-phosphate into 5-amino-6-(ribosylamino)-2,4(1h,3h)-pyrimidinedione 5'-phosphate.</text>
</comment>
<dbReference type="EMBL" id="FOGW01000004">
    <property type="protein sequence ID" value="SER43878.1"/>
    <property type="molecule type" value="Genomic_DNA"/>
</dbReference>
<dbReference type="InterPro" id="IPR050765">
    <property type="entry name" value="Riboflavin_Biosynth_HTPR"/>
</dbReference>
<dbReference type="InterPro" id="IPR024072">
    <property type="entry name" value="DHFR-like_dom_sf"/>
</dbReference>
<evidence type="ECO:0000256" key="12">
    <source>
        <dbReference type="ARBA" id="ARBA00049861"/>
    </source>
</evidence>
<accession>A0A1H9P6Q4</accession>
<evidence type="ECO:0000256" key="2">
    <source>
        <dbReference type="ARBA" id="ARBA00004882"/>
    </source>
</evidence>
<dbReference type="InterPro" id="IPR002734">
    <property type="entry name" value="RibDG_C"/>
</dbReference>
<dbReference type="GO" id="GO:0008703">
    <property type="term" value="F:5-amino-6-(5-phosphoribosylamino)uracil reductase activity"/>
    <property type="evidence" value="ECO:0007669"/>
    <property type="project" value="UniProtKB-EC"/>
</dbReference>
<keyword evidence="11" id="KW-0511">Multifunctional enzyme</keyword>
<dbReference type="PANTHER" id="PTHR38011">
    <property type="entry name" value="DIHYDROFOLATE REDUCTASE FAMILY PROTEIN (AFU_ORTHOLOGUE AFUA_8G06820)"/>
    <property type="match status" value="1"/>
</dbReference>
<comment type="catalytic activity">
    <reaction evidence="13">
        <text>2,5-diamino-6-hydroxy-4-(5-phosphoribosylamino)-pyrimidine + H2O + H(+) = 5-amino-6-(5-phospho-D-ribosylamino)uracil + NH4(+)</text>
        <dbReference type="Rhea" id="RHEA:21868"/>
        <dbReference type="ChEBI" id="CHEBI:15377"/>
        <dbReference type="ChEBI" id="CHEBI:15378"/>
        <dbReference type="ChEBI" id="CHEBI:28938"/>
        <dbReference type="ChEBI" id="CHEBI:58453"/>
        <dbReference type="ChEBI" id="CHEBI:58614"/>
        <dbReference type="EC" id="3.5.4.26"/>
    </reaction>
</comment>
<comment type="similarity">
    <text evidence="4">In the N-terminal section; belongs to the cytidine and deoxycytidylate deaminase family.</text>
</comment>
<evidence type="ECO:0000256" key="1">
    <source>
        <dbReference type="ARBA" id="ARBA00002151"/>
    </source>
</evidence>
<evidence type="ECO:0000256" key="11">
    <source>
        <dbReference type="ARBA" id="ARBA00023268"/>
    </source>
</evidence>
<evidence type="ECO:0000256" key="6">
    <source>
        <dbReference type="ARBA" id="ARBA00012766"/>
    </source>
</evidence>
<dbReference type="PROSITE" id="PS51747">
    <property type="entry name" value="CYT_DCMP_DEAMINASES_2"/>
    <property type="match status" value="1"/>
</dbReference>
<dbReference type="SUPFAM" id="SSF53927">
    <property type="entry name" value="Cytidine deaminase-like"/>
    <property type="match status" value="1"/>
</dbReference>
<evidence type="ECO:0000313" key="16">
    <source>
        <dbReference type="Proteomes" id="UP000182471"/>
    </source>
</evidence>
<keyword evidence="9" id="KW-0521">NADP</keyword>
<dbReference type="Pfam" id="PF01872">
    <property type="entry name" value="RibD_C"/>
    <property type="match status" value="1"/>
</dbReference>
<dbReference type="Proteomes" id="UP000182471">
    <property type="component" value="Unassembled WGS sequence"/>
</dbReference>
<comment type="pathway">
    <text evidence="3">Cofactor biosynthesis; riboflavin biosynthesis; 5-amino-6-(D-ribitylamino)uracil from GTP: step 3/4.</text>
</comment>
<feature type="domain" description="CMP/dCMP-type deaminase" evidence="14">
    <location>
        <begin position="3"/>
        <end position="143"/>
    </location>
</feature>
<dbReference type="Pfam" id="PF00383">
    <property type="entry name" value="dCMP_cyt_deam_1"/>
    <property type="match status" value="1"/>
</dbReference>
<dbReference type="AlphaFoldDB" id="A0A1H9P6Q4"/>
<evidence type="ECO:0000313" key="15">
    <source>
        <dbReference type="EMBL" id="SER43878.1"/>
    </source>
</evidence>
<dbReference type="SUPFAM" id="SSF53597">
    <property type="entry name" value="Dihydrofolate reductase-like"/>
    <property type="match status" value="1"/>
</dbReference>
<evidence type="ECO:0000256" key="3">
    <source>
        <dbReference type="ARBA" id="ARBA00004910"/>
    </source>
</evidence>
<dbReference type="InterPro" id="IPR002125">
    <property type="entry name" value="CMP_dCMP_dom"/>
</dbReference>
<dbReference type="Gene3D" id="3.40.140.10">
    <property type="entry name" value="Cytidine Deaminase, domain 2"/>
    <property type="match status" value="1"/>
</dbReference>
<evidence type="ECO:0000259" key="14">
    <source>
        <dbReference type="PROSITE" id="PS51747"/>
    </source>
</evidence>
<evidence type="ECO:0000256" key="5">
    <source>
        <dbReference type="ARBA" id="ARBA00007417"/>
    </source>
</evidence>
<evidence type="ECO:0000256" key="13">
    <source>
        <dbReference type="ARBA" id="ARBA00049886"/>
    </source>
</evidence>
<organism evidence="15 16">
    <name type="scientific">Lachnobacterium bovis</name>
    <dbReference type="NCBI Taxonomy" id="140626"/>
    <lineage>
        <taxon>Bacteria</taxon>
        <taxon>Bacillati</taxon>
        <taxon>Bacillota</taxon>
        <taxon>Clostridia</taxon>
        <taxon>Lachnospirales</taxon>
        <taxon>Lachnospiraceae</taxon>
        <taxon>Lachnobacterium</taxon>
    </lineage>
</organism>
<dbReference type="NCBIfam" id="TIGR00326">
    <property type="entry name" value="eubact_ribD"/>
    <property type="match status" value="1"/>
</dbReference>
<dbReference type="EC" id="1.1.1.193" evidence="7"/>
<dbReference type="PANTHER" id="PTHR38011:SF7">
    <property type="entry name" value="2,5-DIAMINO-6-RIBOSYLAMINO-4(3H)-PYRIMIDINONE 5'-PHOSPHATE REDUCTASE"/>
    <property type="match status" value="1"/>
</dbReference>
<dbReference type="UniPathway" id="UPA00275">
    <property type="reaction ID" value="UER00401"/>
</dbReference>
<keyword evidence="16" id="KW-1185">Reference proteome</keyword>
<proteinExistence type="inferred from homology"/>
<evidence type="ECO:0000256" key="8">
    <source>
        <dbReference type="ARBA" id="ARBA00019930"/>
    </source>
</evidence>
<dbReference type="GO" id="GO:0009231">
    <property type="term" value="P:riboflavin biosynthetic process"/>
    <property type="evidence" value="ECO:0007669"/>
    <property type="project" value="UniProtKB-UniPathway"/>
</dbReference>
<dbReference type="Gene3D" id="3.40.430.10">
    <property type="entry name" value="Dihydrofolate Reductase, subunit A"/>
    <property type="match status" value="1"/>
</dbReference>
<evidence type="ECO:0000256" key="7">
    <source>
        <dbReference type="ARBA" id="ARBA00013173"/>
    </source>
</evidence>
<reference evidence="16" key="1">
    <citation type="submission" date="2016-10" db="EMBL/GenBank/DDBJ databases">
        <authorList>
            <person name="Varghese N."/>
            <person name="Submissions S."/>
        </authorList>
    </citation>
    <scope>NUCLEOTIDE SEQUENCE [LARGE SCALE GENOMIC DNA]</scope>
    <source>
        <strain evidence="16">S1b</strain>
    </source>
</reference>
<dbReference type="InterPro" id="IPR004794">
    <property type="entry name" value="Eubact_RibD"/>
</dbReference>
<protein>
    <recommendedName>
        <fullName evidence="8">Riboflavin biosynthesis protein RibD</fullName>
        <ecNumber evidence="7">1.1.1.193</ecNumber>
        <ecNumber evidence="6">3.5.4.26</ecNumber>
    </recommendedName>
</protein>